<accession>A0A2P0ZGE6</accession>
<dbReference type="Pfam" id="PF26394">
    <property type="entry name" value="Psb34"/>
    <property type="match status" value="1"/>
</dbReference>
<sequence length="56" mass="6053">MFTTSDENGILNNFANEPNIYYAAYPTQQQQLGYLVQGVFAALLVVGLGVVVTLVS</sequence>
<dbReference type="EMBL" id="MG373769">
    <property type="protein sequence ID" value="AVH79516.1"/>
    <property type="molecule type" value="Genomic_DNA"/>
</dbReference>
<name>A0A2P0ZGE6_9SYNE</name>
<evidence type="ECO:0000256" key="1">
    <source>
        <dbReference type="SAM" id="Phobius"/>
    </source>
</evidence>
<reference evidence="2" key="1">
    <citation type="journal article" date="2018" name="Science">
        <title>Natural noncanonical protein splicing yields products with diverse ?-amino acid residues.</title>
        <authorList>
            <person name="Morinaka B.I."/>
            <person name="Lakis E."/>
            <person name="Verest M."/>
            <person name="Helf M.J."/>
            <person name="Scalvenzi T."/>
            <person name="Vagstad A.L."/>
            <person name="Sims J."/>
            <person name="Sunagawa S."/>
            <person name="Gugger M."/>
            <person name="Piel J."/>
        </authorList>
    </citation>
    <scope>NUCLEOTIDE SEQUENCE</scope>
    <source>
        <strain evidence="2">PCC 9341</strain>
    </source>
</reference>
<evidence type="ECO:0008006" key="3">
    <source>
        <dbReference type="Google" id="ProtNLM"/>
    </source>
</evidence>
<dbReference type="AlphaFoldDB" id="A0A2P0ZGE6"/>
<feature type="transmembrane region" description="Helical" evidence="1">
    <location>
        <begin position="34"/>
        <end position="55"/>
    </location>
</feature>
<dbReference type="NCBIfam" id="NF033486">
    <property type="entry name" value="harvest_ssl1498"/>
    <property type="match status" value="1"/>
</dbReference>
<keyword evidence="1" id="KW-1133">Transmembrane helix</keyword>
<dbReference type="InterPro" id="IPR048028">
    <property type="entry name" value="Psb34-like"/>
</dbReference>
<organism evidence="2">
    <name type="scientific">Synechococcus sp. PCC 9341</name>
    <dbReference type="NCBI Taxonomy" id="2099386"/>
    <lineage>
        <taxon>Bacteria</taxon>
        <taxon>Bacillati</taxon>
        <taxon>Cyanobacteriota</taxon>
        <taxon>Cyanophyceae</taxon>
        <taxon>Synechococcales</taxon>
        <taxon>Synechococcaceae</taxon>
        <taxon>Synechococcus</taxon>
    </lineage>
</organism>
<proteinExistence type="predicted"/>
<keyword evidence="1" id="KW-0472">Membrane</keyword>
<keyword evidence="1" id="KW-0812">Transmembrane</keyword>
<protein>
    <recommendedName>
        <fullName evidence="3">Ssl1498 family light-harvesting-like protein</fullName>
    </recommendedName>
</protein>
<evidence type="ECO:0000313" key="2">
    <source>
        <dbReference type="EMBL" id="AVH79516.1"/>
    </source>
</evidence>